<protein>
    <submittedName>
        <fullName evidence="1">Uncharacterized protein</fullName>
    </submittedName>
</protein>
<feature type="non-terminal residue" evidence="1">
    <location>
        <position position="101"/>
    </location>
</feature>
<dbReference type="AlphaFoldDB" id="A0A4S8LNA4"/>
<accession>A0A4S8LNA4</accession>
<evidence type="ECO:0000313" key="1">
    <source>
        <dbReference type="EMBL" id="THU90228.1"/>
    </source>
</evidence>
<evidence type="ECO:0000313" key="2">
    <source>
        <dbReference type="Proteomes" id="UP000297245"/>
    </source>
</evidence>
<gene>
    <name evidence="1" type="ORF">K435DRAFT_630878</name>
</gene>
<dbReference type="EMBL" id="ML179342">
    <property type="protein sequence ID" value="THU90228.1"/>
    <property type="molecule type" value="Genomic_DNA"/>
</dbReference>
<keyword evidence="2" id="KW-1185">Reference proteome</keyword>
<organism evidence="1 2">
    <name type="scientific">Dendrothele bispora (strain CBS 962.96)</name>
    <dbReference type="NCBI Taxonomy" id="1314807"/>
    <lineage>
        <taxon>Eukaryota</taxon>
        <taxon>Fungi</taxon>
        <taxon>Dikarya</taxon>
        <taxon>Basidiomycota</taxon>
        <taxon>Agaricomycotina</taxon>
        <taxon>Agaricomycetes</taxon>
        <taxon>Agaricomycetidae</taxon>
        <taxon>Agaricales</taxon>
        <taxon>Agaricales incertae sedis</taxon>
        <taxon>Dendrothele</taxon>
    </lineage>
</organism>
<feature type="non-terminal residue" evidence="1">
    <location>
        <position position="1"/>
    </location>
</feature>
<sequence>LEDRYTKEFYRAIGELANGKSQAIATPEYSAPIAHRPGRIDFYIWSKHWGIEFARERDSNLVKSHCDNSFIPEGTCNHLNLKQYILLDFRTSKPSEQMKKY</sequence>
<name>A0A4S8LNA4_DENBC</name>
<proteinExistence type="predicted"/>
<dbReference type="OrthoDB" id="5424500at2759"/>
<dbReference type="Proteomes" id="UP000297245">
    <property type="component" value="Unassembled WGS sequence"/>
</dbReference>
<reference evidence="1 2" key="1">
    <citation type="journal article" date="2019" name="Nat. Ecol. Evol.">
        <title>Megaphylogeny resolves global patterns of mushroom evolution.</title>
        <authorList>
            <person name="Varga T."/>
            <person name="Krizsan K."/>
            <person name="Foldi C."/>
            <person name="Dima B."/>
            <person name="Sanchez-Garcia M."/>
            <person name="Sanchez-Ramirez S."/>
            <person name="Szollosi G.J."/>
            <person name="Szarkandi J.G."/>
            <person name="Papp V."/>
            <person name="Albert L."/>
            <person name="Andreopoulos W."/>
            <person name="Angelini C."/>
            <person name="Antonin V."/>
            <person name="Barry K.W."/>
            <person name="Bougher N.L."/>
            <person name="Buchanan P."/>
            <person name="Buyck B."/>
            <person name="Bense V."/>
            <person name="Catcheside P."/>
            <person name="Chovatia M."/>
            <person name="Cooper J."/>
            <person name="Damon W."/>
            <person name="Desjardin D."/>
            <person name="Finy P."/>
            <person name="Geml J."/>
            <person name="Haridas S."/>
            <person name="Hughes K."/>
            <person name="Justo A."/>
            <person name="Karasinski D."/>
            <person name="Kautmanova I."/>
            <person name="Kiss B."/>
            <person name="Kocsube S."/>
            <person name="Kotiranta H."/>
            <person name="LaButti K.M."/>
            <person name="Lechner B.E."/>
            <person name="Liimatainen K."/>
            <person name="Lipzen A."/>
            <person name="Lukacs Z."/>
            <person name="Mihaltcheva S."/>
            <person name="Morgado L.N."/>
            <person name="Niskanen T."/>
            <person name="Noordeloos M.E."/>
            <person name="Ohm R.A."/>
            <person name="Ortiz-Santana B."/>
            <person name="Ovrebo C."/>
            <person name="Racz N."/>
            <person name="Riley R."/>
            <person name="Savchenko A."/>
            <person name="Shiryaev A."/>
            <person name="Soop K."/>
            <person name="Spirin V."/>
            <person name="Szebenyi C."/>
            <person name="Tomsovsky M."/>
            <person name="Tulloss R.E."/>
            <person name="Uehling J."/>
            <person name="Grigoriev I.V."/>
            <person name="Vagvolgyi C."/>
            <person name="Papp T."/>
            <person name="Martin F.M."/>
            <person name="Miettinen O."/>
            <person name="Hibbett D.S."/>
            <person name="Nagy L.G."/>
        </authorList>
    </citation>
    <scope>NUCLEOTIDE SEQUENCE [LARGE SCALE GENOMIC DNA]</scope>
    <source>
        <strain evidence="1 2">CBS 962.96</strain>
    </source>
</reference>